<dbReference type="GO" id="GO:0017000">
    <property type="term" value="P:antibiotic biosynthetic process"/>
    <property type="evidence" value="ECO:0007669"/>
    <property type="project" value="UniProtKB-ARBA"/>
</dbReference>
<sequence length="396" mass="42247">MAHIAMFSIPAPGHVLPALDLLAELVRRGHRVTYANDPSMRTVIEATGAELKPYRSVIPAIGEAASEGDDEAFAGDVIDQLTVFADEYENQLPQWFALYEDDRPDLILYDIAGAMSVVLARTWGVPALQISPTYVAWRGYEEDMADFYDGLRADPRGVEMLARQDRLVASYGIDEPCLDLLGKPERSLVLIAPSMQPNSEKVDRTVYTFTGPARRLPDPAPSGERDDRTTLLVSFGSAFTDQPATYRAACDLAAARPDWRVILQVGGRTDPSTVTASDGSVPPNVEVHPWIDQVAVLEETDVFVTHAGMGGSSEAMLTGTPVVTAPQAADQFENATMLAAAGIAVPAPEELSGASLGEPCDAALALTGRAQELSAELAELGGLDAAVAVVESRLPA</sequence>
<reference evidence="4 5" key="1">
    <citation type="submission" date="2019-06" db="EMBL/GenBank/DDBJ databases">
        <authorList>
            <person name="Teng J.L.L."/>
            <person name="Lee H.H."/>
            <person name="Lau S.K.P."/>
            <person name="Woo P.C.Y."/>
        </authorList>
    </citation>
    <scope>NUCLEOTIDE SEQUENCE [LARGE SCALE GENOMIC DNA]</scope>
    <source>
        <strain evidence="4 5">HKU70</strain>
    </source>
</reference>
<dbReference type="InterPro" id="IPR006326">
    <property type="entry name" value="UDPGT_MGT-like"/>
</dbReference>
<gene>
    <name evidence="4" type="ORF">FK268_21395</name>
</gene>
<protein>
    <submittedName>
        <fullName evidence="4">Glycosyl transferase</fullName>
    </submittedName>
</protein>
<evidence type="ECO:0000256" key="3">
    <source>
        <dbReference type="RuleBase" id="RU003718"/>
    </source>
</evidence>
<keyword evidence="5" id="KW-1185">Reference proteome</keyword>
<dbReference type="GO" id="GO:0008194">
    <property type="term" value="F:UDP-glycosyltransferase activity"/>
    <property type="evidence" value="ECO:0007669"/>
    <property type="project" value="InterPro"/>
</dbReference>
<accession>A0A5C5RI97</accession>
<comment type="caution">
    <text evidence="4">The sequence shown here is derived from an EMBL/GenBank/DDBJ whole genome shotgun (WGS) entry which is preliminary data.</text>
</comment>
<dbReference type="InterPro" id="IPR050426">
    <property type="entry name" value="Glycosyltransferase_28"/>
</dbReference>
<evidence type="ECO:0000256" key="2">
    <source>
        <dbReference type="ARBA" id="ARBA00022679"/>
    </source>
</evidence>
<dbReference type="EMBL" id="VIGV01000012">
    <property type="protein sequence ID" value="TWS22103.1"/>
    <property type="molecule type" value="Genomic_DNA"/>
</dbReference>
<comment type="similarity">
    <text evidence="1 3">Belongs to the UDP-glycosyltransferase family.</text>
</comment>
<dbReference type="AlphaFoldDB" id="A0A5C5RI97"/>
<reference evidence="4 5" key="2">
    <citation type="submission" date="2019-08" db="EMBL/GenBank/DDBJ databases">
        <title>Tsukamurella conjunctivitidis sp. nov., Tsukamurella assacharolytica sp. nov. and Tsukamurella sputae sp. nov. isolated from patients with conjunctivitis, bacteraemia (lymphoma) and respiratory infection (sputum) in Hong Kong.</title>
        <authorList>
            <person name="Fok K.M.N."/>
            <person name="Fong J.Y.H."/>
        </authorList>
    </citation>
    <scope>NUCLEOTIDE SEQUENCE [LARGE SCALE GENOMIC DNA]</scope>
    <source>
        <strain evidence="4 5">HKU70</strain>
    </source>
</reference>
<dbReference type="SUPFAM" id="SSF53756">
    <property type="entry name" value="UDP-Glycosyltransferase/glycogen phosphorylase"/>
    <property type="match status" value="1"/>
</dbReference>
<evidence type="ECO:0000256" key="1">
    <source>
        <dbReference type="ARBA" id="ARBA00009995"/>
    </source>
</evidence>
<dbReference type="Gene3D" id="3.40.50.2000">
    <property type="entry name" value="Glycogen Phosphorylase B"/>
    <property type="match status" value="2"/>
</dbReference>
<dbReference type="NCBIfam" id="TIGR01426">
    <property type="entry name" value="MGT"/>
    <property type="match status" value="1"/>
</dbReference>
<dbReference type="PANTHER" id="PTHR48050:SF13">
    <property type="entry name" value="STEROL 3-BETA-GLUCOSYLTRANSFERASE UGT80A2"/>
    <property type="match status" value="1"/>
</dbReference>
<dbReference type="GO" id="GO:0016758">
    <property type="term" value="F:hexosyltransferase activity"/>
    <property type="evidence" value="ECO:0007669"/>
    <property type="project" value="InterPro"/>
</dbReference>
<name>A0A5C5RI97_9ACTN</name>
<dbReference type="PANTHER" id="PTHR48050">
    <property type="entry name" value="STEROL 3-BETA-GLUCOSYLTRANSFERASE"/>
    <property type="match status" value="1"/>
</dbReference>
<keyword evidence="2 3" id="KW-0808">Transferase</keyword>
<dbReference type="CDD" id="cd03784">
    <property type="entry name" value="GT1_Gtf-like"/>
    <property type="match status" value="1"/>
</dbReference>
<proteinExistence type="inferred from homology"/>
<dbReference type="OrthoDB" id="6620093at2"/>
<evidence type="ECO:0000313" key="4">
    <source>
        <dbReference type="EMBL" id="TWS22103.1"/>
    </source>
</evidence>
<dbReference type="Pfam" id="PF00201">
    <property type="entry name" value="UDPGT"/>
    <property type="match status" value="1"/>
</dbReference>
<dbReference type="Proteomes" id="UP000319792">
    <property type="component" value="Unassembled WGS sequence"/>
</dbReference>
<keyword evidence="3" id="KW-0328">Glycosyltransferase</keyword>
<organism evidence="4 5">
    <name type="scientific">Tsukamurella sputi</name>
    <dbReference type="NCBI Taxonomy" id="2591848"/>
    <lineage>
        <taxon>Bacteria</taxon>
        <taxon>Bacillati</taxon>
        <taxon>Actinomycetota</taxon>
        <taxon>Actinomycetes</taxon>
        <taxon>Mycobacteriales</taxon>
        <taxon>Tsukamurellaceae</taxon>
        <taxon>Tsukamurella</taxon>
    </lineage>
</organism>
<dbReference type="InterPro" id="IPR002213">
    <property type="entry name" value="UDP_glucos_trans"/>
</dbReference>
<dbReference type="PROSITE" id="PS00375">
    <property type="entry name" value="UDPGT"/>
    <property type="match status" value="1"/>
</dbReference>
<evidence type="ECO:0000313" key="5">
    <source>
        <dbReference type="Proteomes" id="UP000319792"/>
    </source>
</evidence>
<dbReference type="RefSeq" id="WP_146437483.1">
    <property type="nucleotide sequence ID" value="NZ_VIGV01000012.1"/>
</dbReference>
<dbReference type="InterPro" id="IPR035595">
    <property type="entry name" value="UDP_glycos_trans_CS"/>
</dbReference>